<evidence type="ECO:0000313" key="3">
    <source>
        <dbReference type="EMBL" id="RDK06765.1"/>
    </source>
</evidence>
<reference evidence="4" key="1">
    <citation type="submission" date="2018-06" db="EMBL/GenBank/DDBJ databases">
        <authorList>
            <person name="Feng T."/>
            <person name="Jeon C.O."/>
        </authorList>
    </citation>
    <scope>NUCLEOTIDE SEQUENCE [LARGE SCALE GENOMIC DNA]</scope>
    <source>
        <strain evidence="4">S23</strain>
    </source>
</reference>
<comment type="caution">
    <text evidence="3">The sequence shown here is derived from an EMBL/GenBank/DDBJ whole genome shotgun (WGS) entry which is preliminary data.</text>
</comment>
<protein>
    <submittedName>
        <fullName evidence="3">Uncharacterized protein</fullName>
    </submittedName>
</protein>
<dbReference type="EMBL" id="QKWJ01000055">
    <property type="protein sequence ID" value="RDK06765.1"/>
    <property type="molecule type" value="Genomic_DNA"/>
</dbReference>
<dbReference type="Proteomes" id="UP000255165">
    <property type="component" value="Unassembled WGS sequence"/>
</dbReference>
<feature type="region of interest" description="Disordered" evidence="1">
    <location>
        <begin position="60"/>
        <end position="108"/>
    </location>
</feature>
<keyword evidence="4" id="KW-1185">Reference proteome</keyword>
<keyword evidence="2" id="KW-0732">Signal</keyword>
<organism evidence="3 4">
    <name type="scientific">Cupriavidus lacunae</name>
    <dbReference type="NCBI Taxonomy" id="2666307"/>
    <lineage>
        <taxon>Bacteria</taxon>
        <taxon>Pseudomonadati</taxon>
        <taxon>Pseudomonadota</taxon>
        <taxon>Betaproteobacteria</taxon>
        <taxon>Burkholderiales</taxon>
        <taxon>Burkholderiaceae</taxon>
        <taxon>Cupriavidus</taxon>
    </lineage>
</organism>
<accession>A0A370NMD5</accession>
<evidence type="ECO:0000256" key="2">
    <source>
        <dbReference type="SAM" id="SignalP"/>
    </source>
</evidence>
<sequence>MNKLHPLKTLLIAGTFAAALAAGLAQAAEPKDGTRRDSADPFADAARIVAGRDLTGVSASPACGPDIGTEAAPGEQAGPSAESIRTLSGWDRTGPSAPPEHSIETSIA</sequence>
<feature type="signal peptide" evidence="2">
    <location>
        <begin position="1"/>
        <end position="27"/>
    </location>
</feature>
<gene>
    <name evidence="3" type="ORF">DN412_29730</name>
</gene>
<name>A0A370NMD5_9BURK</name>
<dbReference type="RefSeq" id="WP_115214844.1">
    <property type="nucleotide sequence ID" value="NZ_QKWJ01000055.1"/>
</dbReference>
<evidence type="ECO:0000313" key="4">
    <source>
        <dbReference type="Proteomes" id="UP000255165"/>
    </source>
</evidence>
<proteinExistence type="predicted"/>
<evidence type="ECO:0000256" key="1">
    <source>
        <dbReference type="SAM" id="MobiDB-lite"/>
    </source>
</evidence>
<dbReference type="AlphaFoldDB" id="A0A370NMD5"/>
<feature type="chain" id="PRO_5016844673" evidence="2">
    <location>
        <begin position="28"/>
        <end position="108"/>
    </location>
</feature>